<evidence type="ECO:0000256" key="3">
    <source>
        <dbReference type="ARBA" id="ARBA00022692"/>
    </source>
</evidence>
<dbReference type="InterPro" id="IPR036598">
    <property type="entry name" value="GOLD_dom_sf"/>
</dbReference>
<evidence type="ECO:0000256" key="10">
    <source>
        <dbReference type="SAM" id="SignalP"/>
    </source>
</evidence>
<keyword evidence="13" id="KW-1185">Reference proteome</keyword>
<comment type="subcellular location">
    <subcellularLocation>
        <location evidence="7">Endomembrane system</location>
        <topology evidence="7">Single-pass membrane protein</topology>
    </subcellularLocation>
    <subcellularLocation>
        <location evidence="1 8">Membrane</location>
        <topology evidence="1 8">Single-pass type I membrane protein</topology>
    </subcellularLocation>
</comment>
<sequence>MEESQVFTLLLLFASCWATEIDLTVEISPGKQECFWQTFPAATSVEVDYQVIDGGDLDIDMMVAGPDNRIYHTEQRKTENVVGFKTTSEGDYRVCFDNTFSRISSKIVYFEIFAEDGKDDDGADDDNDNLTFEGENIQGQLDMTVQEFVGILERAKKNLENSVQVQTLIRVHEAKDRNVQEANFFLVNLFSSLQLALMITVGLVQVFMIRSLFLTKQPISGASLKART</sequence>
<evidence type="ECO:0000256" key="4">
    <source>
        <dbReference type="ARBA" id="ARBA00022729"/>
    </source>
</evidence>
<evidence type="ECO:0000256" key="5">
    <source>
        <dbReference type="ARBA" id="ARBA00022989"/>
    </source>
</evidence>
<dbReference type="GO" id="GO:0012505">
    <property type="term" value="C:endomembrane system"/>
    <property type="evidence" value="ECO:0007669"/>
    <property type="project" value="UniProtKB-SubCell"/>
</dbReference>
<dbReference type="AlphaFoldDB" id="A0A8S4A6B7"/>
<dbReference type="InterPro" id="IPR009038">
    <property type="entry name" value="GOLD_dom"/>
</dbReference>
<comment type="caution">
    <text evidence="12">The sequence shown here is derived from an EMBL/GenBank/DDBJ whole genome shotgun (WGS) entry which is preliminary data.</text>
</comment>
<dbReference type="EMBL" id="CAJHNH020008456">
    <property type="protein sequence ID" value="CAG5135798.1"/>
    <property type="molecule type" value="Genomic_DNA"/>
</dbReference>
<name>A0A8S4A6B7_9EUPU</name>
<keyword evidence="6 9" id="KW-0472">Membrane</keyword>
<keyword evidence="5 9" id="KW-1133">Transmembrane helix</keyword>
<keyword evidence="3 8" id="KW-0812">Transmembrane</keyword>
<comment type="similarity">
    <text evidence="2 8">Belongs to the EMP24/GP25L family.</text>
</comment>
<proteinExistence type="inferred from homology"/>
<gene>
    <name evidence="12" type="ORF">CUNI_LOCUS21356</name>
</gene>
<accession>A0A8S4A6B7</accession>
<evidence type="ECO:0000313" key="13">
    <source>
        <dbReference type="Proteomes" id="UP000678393"/>
    </source>
</evidence>
<keyword evidence="4 10" id="KW-0732">Signal</keyword>
<evidence type="ECO:0000256" key="8">
    <source>
        <dbReference type="RuleBase" id="RU003827"/>
    </source>
</evidence>
<feature type="signal peptide" evidence="10">
    <location>
        <begin position="1"/>
        <end position="18"/>
    </location>
</feature>
<dbReference type="PROSITE" id="PS50866">
    <property type="entry name" value="GOLD"/>
    <property type="match status" value="1"/>
</dbReference>
<evidence type="ECO:0000256" key="2">
    <source>
        <dbReference type="ARBA" id="ARBA00007104"/>
    </source>
</evidence>
<protein>
    <recommendedName>
        <fullName evidence="11">GOLD domain-containing protein</fullName>
    </recommendedName>
</protein>
<dbReference type="InterPro" id="IPR015720">
    <property type="entry name" value="Emp24-like"/>
</dbReference>
<evidence type="ECO:0000256" key="7">
    <source>
        <dbReference type="ARBA" id="ARBA00037847"/>
    </source>
</evidence>
<evidence type="ECO:0000256" key="6">
    <source>
        <dbReference type="ARBA" id="ARBA00023136"/>
    </source>
</evidence>
<evidence type="ECO:0000256" key="1">
    <source>
        <dbReference type="ARBA" id="ARBA00004479"/>
    </source>
</evidence>
<dbReference type="OrthoDB" id="5976732at2759"/>
<dbReference type="Proteomes" id="UP000678393">
    <property type="component" value="Unassembled WGS sequence"/>
</dbReference>
<feature type="transmembrane region" description="Helical" evidence="9">
    <location>
        <begin position="184"/>
        <end position="209"/>
    </location>
</feature>
<evidence type="ECO:0000259" key="11">
    <source>
        <dbReference type="PROSITE" id="PS50866"/>
    </source>
</evidence>
<dbReference type="Pfam" id="PF01105">
    <property type="entry name" value="EMP24_GP25L"/>
    <property type="match status" value="1"/>
</dbReference>
<organism evidence="12 13">
    <name type="scientific">Candidula unifasciata</name>
    <dbReference type="NCBI Taxonomy" id="100452"/>
    <lineage>
        <taxon>Eukaryota</taxon>
        <taxon>Metazoa</taxon>
        <taxon>Spiralia</taxon>
        <taxon>Lophotrochozoa</taxon>
        <taxon>Mollusca</taxon>
        <taxon>Gastropoda</taxon>
        <taxon>Heterobranchia</taxon>
        <taxon>Euthyneura</taxon>
        <taxon>Panpulmonata</taxon>
        <taxon>Eupulmonata</taxon>
        <taxon>Stylommatophora</taxon>
        <taxon>Helicina</taxon>
        <taxon>Helicoidea</taxon>
        <taxon>Geomitridae</taxon>
        <taxon>Candidula</taxon>
    </lineage>
</organism>
<dbReference type="PANTHER" id="PTHR22811">
    <property type="entry name" value="TRANSMEMBRANE EMP24 DOMAIN-CONTAINING PROTEIN"/>
    <property type="match status" value="1"/>
</dbReference>
<dbReference type="GO" id="GO:0016020">
    <property type="term" value="C:membrane"/>
    <property type="evidence" value="ECO:0007669"/>
    <property type="project" value="UniProtKB-SubCell"/>
</dbReference>
<reference evidence="12" key="1">
    <citation type="submission" date="2021-04" db="EMBL/GenBank/DDBJ databases">
        <authorList>
            <consortium name="Molecular Ecology Group"/>
        </authorList>
    </citation>
    <scope>NUCLEOTIDE SEQUENCE</scope>
</reference>
<evidence type="ECO:0000256" key="9">
    <source>
        <dbReference type="SAM" id="Phobius"/>
    </source>
</evidence>
<dbReference type="Gene3D" id="2.60.120.680">
    <property type="entry name" value="GOLD domain"/>
    <property type="match status" value="1"/>
</dbReference>
<evidence type="ECO:0000313" key="12">
    <source>
        <dbReference type="EMBL" id="CAG5135798.1"/>
    </source>
</evidence>
<feature type="chain" id="PRO_5035769650" description="GOLD domain-containing protein" evidence="10">
    <location>
        <begin position="19"/>
        <end position="228"/>
    </location>
</feature>
<dbReference type="SUPFAM" id="SSF101576">
    <property type="entry name" value="Supernatant protein factor (SPF), C-terminal domain"/>
    <property type="match status" value="1"/>
</dbReference>
<feature type="domain" description="GOLD" evidence="11">
    <location>
        <begin position="32"/>
        <end position="114"/>
    </location>
</feature>
<dbReference type="SMART" id="SM01190">
    <property type="entry name" value="EMP24_GP25L"/>
    <property type="match status" value="1"/>
</dbReference>